<evidence type="ECO:0000313" key="2">
    <source>
        <dbReference type="EMBL" id="KAJ1153105.1"/>
    </source>
</evidence>
<dbReference type="EMBL" id="JANPWB010000009">
    <property type="protein sequence ID" value="KAJ1153105.1"/>
    <property type="molecule type" value="Genomic_DNA"/>
</dbReference>
<feature type="region of interest" description="Disordered" evidence="1">
    <location>
        <begin position="18"/>
        <end position="44"/>
    </location>
</feature>
<evidence type="ECO:0000256" key="1">
    <source>
        <dbReference type="SAM" id="MobiDB-lite"/>
    </source>
</evidence>
<accession>A0AAV7RMA1</accession>
<evidence type="ECO:0000313" key="3">
    <source>
        <dbReference type="Proteomes" id="UP001066276"/>
    </source>
</evidence>
<reference evidence="2" key="1">
    <citation type="journal article" date="2022" name="bioRxiv">
        <title>Sequencing and chromosome-scale assembly of the giantPleurodeles waltlgenome.</title>
        <authorList>
            <person name="Brown T."/>
            <person name="Elewa A."/>
            <person name="Iarovenko S."/>
            <person name="Subramanian E."/>
            <person name="Araus A.J."/>
            <person name="Petzold A."/>
            <person name="Susuki M."/>
            <person name="Suzuki K.-i.T."/>
            <person name="Hayashi T."/>
            <person name="Toyoda A."/>
            <person name="Oliveira C."/>
            <person name="Osipova E."/>
            <person name="Leigh N.D."/>
            <person name="Simon A."/>
            <person name="Yun M.H."/>
        </authorList>
    </citation>
    <scope>NUCLEOTIDE SEQUENCE</scope>
    <source>
        <strain evidence="2">20211129_DDA</strain>
        <tissue evidence="2">Liver</tissue>
    </source>
</reference>
<proteinExistence type="predicted"/>
<protein>
    <submittedName>
        <fullName evidence="2">Uncharacterized protein</fullName>
    </submittedName>
</protein>
<name>A0AAV7RMA1_PLEWA</name>
<sequence>MPDLPSCGAWGRPCRESRVPCPGPATPRLGGLKTETEEGGGDGLRLGAGSLNYLLERLSPQRDLKWQESTVLCRRHNAQVRKRKAREKNVTRLPRAASHFEM</sequence>
<feature type="region of interest" description="Disordered" evidence="1">
    <location>
        <begin position="77"/>
        <end position="102"/>
    </location>
</feature>
<dbReference type="Proteomes" id="UP001066276">
    <property type="component" value="Chromosome 5"/>
</dbReference>
<keyword evidence="3" id="KW-1185">Reference proteome</keyword>
<feature type="compositionally biased region" description="Basic residues" evidence="1">
    <location>
        <begin position="77"/>
        <end position="86"/>
    </location>
</feature>
<organism evidence="2 3">
    <name type="scientific">Pleurodeles waltl</name>
    <name type="common">Iberian ribbed newt</name>
    <dbReference type="NCBI Taxonomy" id="8319"/>
    <lineage>
        <taxon>Eukaryota</taxon>
        <taxon>Metazoa</taxon>
        <taxon>Chordata</taxon>
        <taxon>Craniata</taxon>
        <taxon>Vertebrata</taxon>
        <taxon>Euteleostomi</taxon>
        <taxon>Amphibia</taxon>
        <taxon>Batrachia</taxon>
        <taxon>Caudata</taxon>
        <taxon>Salamandroidea</taxon>
        <taxon>Salamandridae</taxon>
        <taxon>Pleurodelinae</taxon>
        <taxon>Pleurodeles</taxon>
    </lineage>
</organism>
<comment type="caution">
    <text evidence="2">The sequence shown here is derived from an EMBL/GenBank/DDBJ whole genome shotgun (WGS) entry which is preliminary data.</text>
</comment>
<dbReference type="AlphaFoldDB" id="A0AAV7RMA1"/>
<gene>
    <name evidence="2" type="ORF">NDU88_005871</name>
</gene>